<reference evidence="2 3" key="1">
    <citation type="submission" date="2019-06" db="EMBL/GenBank/DDBJ databases">
        <title>Sequencing the genomes of 1000 actinobacteria strains.</title>
        <authorList>
            <person name="Klenk H.-P."/>
        </authorList>
    </citation>
    <scope>NUCLEOTIDE SEQUENCE [LARGE SCALE GENOMIC DNA]</scope>
    <source>
        <strain evidence="2 3">DSM 17305</strain>
    </source>
</reference>
<feature type="transmembrane region" description="Helical" evidence="1">
    <location>
        <begin position="7"/>
        <end position="29"/>
    </location>
</feature>
<feature type="transmembrane region" description="Helical" evidence="1">
    <location>
        <begin position="92"/>
        <end position="112"/>
    </location>
</feature>
<dbReference type="Proteomes" id="UP000316298">
    <property type="component" value="Unassembled WGS sequence"/>
</dbReference>
<dbReference type="EMBL" id="VFMM01000003">
    <property type="protein sequence ID" value="TQJ06871.1"/>
    <property type="molecule type" value="Genomic_DNA"/>
</dbReference>
<keyword evidence="1" id="KW-0812">Transmembrane</keyword>
<feature type="transmembrane region" description="Helical" evidence="1">
    <location>
        <begin position="66"/>
        <end position="86"/>
    </location>
</feature>
<protein>
    <submittedName>
        <fullName evidence="2">Uncharacterized protein</fullName>
    </submittedName>
</protein>
<evidence type="ECO:0000313" key="2">
    <source>
        <dbReference type="EMBL" id="TQJ06871.1"/>
    </source>
</evidence>
<keyword evidence="1" id="KW-0472">Membrane</keyword>
<dbReference type="AlphaFoldDB" id="A0A542DUT6"/>
<feature type="transmembrane region" description="Helical" evidence="1">
    <location>
        <begin position="124"/>
        <end position="143"/>
    </location>
</feature>
<comment type="caution">
    <text evidence="2">The sequence shown here is derived from an EMBL/GenBank/DDBJ whole genome shotgun (WGS) entry which is preliminary data.</text>
</comment>
<accession>A0A542DUT6</accession>
<name>A0A542DUT6_9ACTN</name>
<organism evidence="2 3">
    <name type="scientific">Kribbella jejuensis</name>
    <dbReference type="NCBI Taxonomy" id="236068"/>
    <lineage>
        <taxon>Bacteria</taxon>
        <taxon>Bacillati</taxon>
        <taxon>Actinomycetota</taxon>
        <taxon>Actinomycetes</taxon>
        <taxon>Propionibacteriales</taxon>
        <taxon>Kribbellaceae</taxon>
        <taxon>Kribbella</taxon>
    </lineage>
</organism>
<feature type="transmembrane region" description="Helical" evidence="1">
    <location>
        <begin position="35"/>
        <end position="54"/>
    </location>
</feature>
<feature type="transmembrane region" description="Helical" evidence="1">
    <location>
        <begin position="155"/>
        <end position="175"/>
    </location>
</feature>
<proteinExistence type="predicted"/>
<keyword evidence="1" id="KW-1133">Transmembrane helix</keyword>
<keyword evidence="3" id="KW-1185">Reference proteome</keyword>
<evidence type="ECO:0000313" key="3">
    <source>
        <dbReference type="Proteomes" id="UP000316298"/>
    </source>
</evidence>
<sequence>MALTHGIVGFATCLCLIIFYAGAAAFGPINDVGNAVLGLLTIPLARLLAANPGASSGARERGGSRLAFAVAVVGAGVAVAGTVLVLTGITGFYLAGLWSSFGFSLIGAWLVATHWHRSSAHRRAALAAGAVMMLGLIGVPGILMGLDDMDSAPDWTFVAGISWAGTYLLFPSWSLRLARQDRPERVF</sequence>
<gene>
    <name evidence="2" type="ORF">FB475_6547</name>
</gene>
<evidence type="ECO:0000256" key="1">
    <source>
        <dbReference type="SAM" id="Phobius"/>
    </source>
</evidence>